<dbReference type="SUPFAM" id="SSF54197">
    <property type="entry name" value="HIT-like"/>
    <property type="match status" value="2"/>
</dbReference>
<dbReference type="VEuPathDB" id="VectorBase:RSAN_056484"/>
<keyword evidence="9" id="KW-0862">Zinc</keyword>
<feature type="domain" description="Galactose-1-phosphate uridyl transferase N-terminal" evidence="13">
    <location>
        <begin position="253"/>
        <end position="357"/>
    </location>
</feature>
<dbReference type="Gene3D" id="3.30.1360.120">
    <property type="entry name" value="Probable tRNA modification gtpase trme, domain 1"/>
    <property type="match status" value="1"/>
</dbReference>
<comment type="similarity">
    <text evidence="4">Belongs to the GcvT family.</text>
</comment>
<dbReference type="Pfam" id="PF02744">
    <property type="entry name" value="GalP_UDP_tr_C"/>
    <property type="match status" value="1"/>
</dbReference>
<dbReference type="SUPFAM" id="SSF101790">
    <property type="entry name" value="Aminomethyltransferase beta-barrel domain"/>
    <property type="match status" value="1"/>
</dbReference>
<dbReference type="PANTHER" id="PTHR11943">
    <property type="entry name" value="GALACTOSE-1-PHOSPHATE URIDYLYLTRANSFERASE"/>
    <property type="match status" value="1"/>
</dbReference>
<keyword evidence="11 12" id="KW-0119">Carbohydrate metabolism</keyword>
<evidence type="ECO:0000256" key="1">
    <source>
        <dbReference type="ARBA" id="ARBA00001107"/>
    </source>
</evidence>
<dbReference type="InterPro" id="IPR013977">
    <property type="entry name" value="GcvT_C"/>
</dbReference>
<dbReference type="NCBIfam" id="TIGR00209">
    <property type="entry name" value="galT_1"/>
    <property type="match status" value="1"/>
</dbReference>
<gene>
    <name evidence="17" type="ORF">HPB52_013809</name>
</gene>
<dbReference type="VEuPathDB" id="VectorBase:RSAN_026058"/>
<comment type="caution">
    <text evidence="17">The sequence shown here is derived from an EMBL/GenBank/DDBJ whole genome shotgun (WGS) entry which is preliminary data.</text>
</comment>
<evidence type="ECO:0000256" key="4">
    <source>
        <dbReference type="ARBA" id="ARBA00008609"/>
    </source>
</evidence>
<dbReference type="SUPFAM" id="SSF103025">
    <property type="entry name" value="Folate-binding domain"/>
    <property type="match status" value="1"/>
</dbReference>
<reference evidence="17" key="1">
    <citation type="journal article" date="2020" name="Cell">
        <title>Large-Scale Comparative Analyses of Tick Genomes Elucidate Their Genetic Diversity and Vector Capacities.</title>
        <authorList>
            <consortium name="Tick Genome and Microbiome Consortium (TIGMIC)"/>
            <person name="Jia N."/>
            <person name="Wang J."/>
            <person name="Shi W."/>
            <person name="Du L."/>
            <person name="Sun Y."/>
            <person name="Zhan W."/>
            <person name="Jiang J.F."/>
            <person name="Wang Q."/>
            <person name="Zhang B."/>
            <person name="Ji P."/>
            <person name="Bell-Sakyi L."/>
            <person name="Cui X.M."/>
            <person name="Yuan T.T."/>
            <person name="Jiang B.G."/>
            <person name="Yang W.F."/>
            <person name="Lam T.T."/>
            <person name="Chang Q.C."/>
            <person name="Ding S.J."/>
            <person name="Wang X.J."/>
            <person name="Zhu J.G."/>
            <person name="Ruan X.D."/>
            <person name="Zhao L."/>
            <person name="Wei J.T."/>
            <person name="Ye R.Z."/>
            <person name="Que T.C."/>
            <person name="Du C.H."/>
            <person name="Zhou Y.H."/>
            <person name="Cheng J.X."/>
            <person name="Dai P.F."/>
            <person name="Guo W.B."/>
            <person name="Han X.H."/>
            <person name="Huang E.J."/>
            <person name="Li L.F."/>
            <person name="Wei W."/>
            <person name="Gao Y.C."/>
            <person name="Liu J.Z."/>
            <person name="Shao H.Z."/>
            <person name="Wang X."/>
            <person name="Wang C.C."/>
            <person name="Yang T.C."/>
            <person name="Huo Q.B."/>
            <person name="Li W."/>
            <person name="Chen H.Y."/>
            <person name="Chen S.E."/>
            <person name="Zhou L.G."/>
            <person name="Ni X.B."/>
            <person name="Tian J.H."/>
            <person name="Sheng Y."/>
            <person name="Liu T."/>
            <person name="Pan Y.S."/>
            <person name="Xia L.Y."/>
            <person name="Li J."/>
            <person name="Zhao F."/>
            <person name="Cao W.C."/>
        </authorList>
    </citation>
    <scope>NUCLEOTIDE SEQUENCE</scope>
    <source>
        <strain evidence="17">Rsan-2018</strain>
    </source>
</reference>
<evidence type="ECO:0000256" key="10">
    <source>
        <dbReference type="ARBA" id="ARBA00023144"/>
    </source>
</evidence>
<evidence type="ECO:0000259" key="16">
    <source>
        <dbReference type="Pfam" id="PF08669"/>
    </source>
</evidence>
<dbReference type="InterPro" id="IPR036265">
    <property type="entry name" value="HIT-like_sf"/>
</dbReference>
<dbReference type="InterPro" id="IPR005849">
    <property type="entry name" value="GalP_Utransf_N"/>
</dbReference>
<comment type="cofactor">
    <cofactor evidence="2">
        <name>Zn(2+)</name>
        <dbReference type="ChEBI" id="CHEBI:29105"/>
    </cofactor>
</comment>
<sequence length="535" mass="60059">MDEHVRLWKMEDVKIDNVTESVAALGIAGPHSANVLASLTDVPLSDDKFPFLHARKISVSGIPVTALRVSYTGELGWELYHDRKHTAALYSQLLRFGEPYIITDFGTYALNSLRIEKGFRLWGADMTVDTNPFEAGLGPFVRMKKPADFVGKAALQEILREGLSRKLVHLTVDAQEVDPEGNESVWCSDKVVGYTTSGSYGVQAEQSLAMAYLPMYLAIPGSEVQVELLGKLCRATVLPSAPVAVQIQQPSLRNDFPALLEDAPSPESEENADESGLFRMAEARGTCRVMCFHPCSNVTLPLMSQSEVETVIDEWALQTEQLGQTYTWVQVFENKGAIMGCSNPHPHCQIWASSFLPNEPRLKDKSQRAYFEKTGKPLLIDYVSRELKKNERVVLVSDHWVALVPFWAVWPYETMLVPKRHVTRLYELNAAEKSDLASIMRKLLTKYDNLFSTSFPYSMGWHGAPTGEYLNQDVLHWQLHATYLPPLLRSATVQKFMVGYEMLAQPQRDLTPEQAADTLRALSEVHYTQSSQADK</sequence>
<proteinExistence type="inferred from homology"/>
<evidence type="ECO:0000256" key="3">
    <source>
        <dbReference type="ARBA" id="ARBA00004947"/>
    </source>
</evidence>
<feature type="domain" description="Aminomethyltransferase C-terminal" evidence="16">
    <location>
        <begin position="165"/>
        <end position="240"/>
    </location>
</feature>
<evidence type="ECO:0000256" key="9">
    <source>
        <dbReference type="ARBA" id="ARBA00022833"/>
    </source>
</evidence>
<evidence type="ECO:0000259" key="15">
    <source>
        <dbReference type="Pfam" id="PF02744"/>
    </source>
</evidence>
<dbReference type="CDD" id="cd00608">
    <property type="entry name" value="GalT"/>
    <property type="match status" value="1"/>
</dbReference>
<dbReference type="GO" id="GO:0005737">
    <property type="term" value="C:cytoplasm"/>
    <property type="evidence" value="ECO:0007669"/>
    <property type="project" value="TreeGrafter"/>
</dbReference>
<evidence type="ECO:0000256" key="7">
    <source>
        <dbReference type="ARBA" id="ARBA00022695"/>
    </source>
</evidence>
<keyword evidence="10 12" id="KW-0299">Galactose metabolism</keyword>
<evidence type="ECO:0000256" key="2">
    <source>
        <dbReference type="ARBA" id="ARBA00001947"/>
    </source>
</evidence>
<keyword evidence="7 12" id="KW-0548">Nucleotidyltransferase</keyword>
<evidence type="ECO:0000256" key="8">
    <source>
        <dbReference type="ARBA" id="ARBA00022723"/>
    </source>
</evidence>
<protein>
    <recommendedName>
        <fullName evidence="12">Galactose-1-phosphate uridylyltransferase</fullName>
        <ecNumber evidence="12">2.7.7.12</ecNumber>
    </recommendedName>
</protein>
<reference evidence="17" key="2">
    <citation type="submission" date="2021-09" db="EMBL/GenBank/DDBJ databases">
        <authorList>
            <person name="Jia N."/>
            <person name="Wang J."/>
            <person name="Shi W."/>
            <person name="Du L."/>
            <person name="Sun Y."/>
            <person name="Zhan W."/>
            <person name="Jiang J."/>
            <person name="Wang Q."/>
            <person name="Zhang B."/>
            <person name="Ji P."/>
            <person name="Sakyi L.B."/>
            <person name="Cui X."/>
            <person name="Yuan T."/>
            <person name="Jiang B."/>
            <person name="Yang W."/>
            <person name="Lam T.T.-Y."/>
            <person name="Chang Q."/>
            <person name="Ding S."/>
            <person name="Wang X."/>
            <person name="Zhu J."/>
            <person name="Ruan X."/>
            <person name="Zhao L."/>
            <person name="Wei J."/>
            <person name="Que T."/>
            <person name="Du C."/>
            <person name="Cheng J."/>
            <person name="Dai P."/>
            <person name="Han X."/>
            <person name="Huang E."/>
            <person name="Gao Y."/>
            <person name="Liu J."/>
            <person name="Shao H."/>
            <person name="Ye R."/>
            <person name="Li L."/>
            <person name="Wei W."/>
            <person name="Wang X."/>
            <person name="Wang C."/>
            <person name="Huo Q."/>
            <person name="Li W."/>
            <person name="Guo W."/>
            <person name="Chen H."/>
            <person name="Chen S."/>
            <person name="Zhou L."/>
            <person name="Zhou L."/>
            <person name="Ni X."/>
            <person name="Tian J."/>
            <person name="Zhou Y."/>
            <person name="Sheng Y."/>
            <person name="Liu T."/>
            <person name="Pan Y."/>
            <person name="Xia L."/>
            <person name="Li J."/>
            <person name="Zhao F."/>
            <person name="Cao W."/>
        </authorList>
    </citation>
    <scope>NUCLEOTIDE SEQUENCE</scope>
    <source>
        <strain evidence="17">Rsan-2018</strain>
        <tissue evidence="17">Larvae</tissue>
    </source>
</reference>
<dbReference type="EC" id="2.7.7.12" evidence="12"/>
<dbReference type="PANTHER" id="PTHR11943:SF1">
    <property type="entry name" value="GALACTOSE-1-PHOSPHATE URIDYLYLTRANSFERASE"/>
    <property type="match status" value="1"/>
</dbReference>
<organism evidence="17 18">
    <name type="scientific">Rhipicephalus sanguineus</name>
    <name type="common">Brown dog tick</name>
    <name type="synonym">Ixodes sanguineus</name>
    <dbReference type="NCBI Taxonomy" id="34632"/>
    <lineage>
        <taxon>Eukaryota</taxon>
        <taxon>Metazoa</taxon>
        <taxon>Ecdysozoa</taxon>
        <taxon>Arthropoda</taxon>
        <taxon>Chelicerata</taxon>
        <taxon>Arachnida</taxon>
        <taxon>Acari</taxon>
        <taxon>Parasitiformes</taxon>
        <taxon>Ixodida</taxon>
        <taxon>Ixodoidea</taxon>
        <taxon>Ixodidae</taxon>
        <taxon>Rhipicephalinae</taxon>
        <taxon>Rhipicephalus</taxon>
        <taxon>Rhipicephalus</taxon>
    </lineage>
</organism>
<comment type="catalytic activity">
    <reaction evidence="1 12">
        <text>alpha-D-galactose 1-phosphate + UDP-alpha-D-glucose = alpha-D-glucose 1-phosphate + UDP-alpha-D-galactose</text>
        <dbReference type="Rhea" id="RHEA:13989"/>
        <dbReference type="ChEBI" id="CHEBI:58336"/>
        <dbReference type="ChEBI" id="CHEBI:58601"/>
        <dbReference type="ChEBI" id="CHEBI:58885"/>
        <dbReference type="ChEBI" id="CHEBI:66914"/>
        <dbReference type="EC" id="2.7.7.12"/>
    </reaction>
</comment>
<feature type="domain" description="Galactose-1-phosphate uridyl transferase C-terminal" evidence="15">
    <location>
        <begin position="364"/>
        <end position="530"/>
    </location>
</feature>
<evidence type="ECO:0000256" key="5">
    <source>
        <dbReference type="ARBA" id="ARBA00010951"/>
    </source>
</evidence>
<dbReference type="InterPro" id="IPR006222">
    <property type="entry name" value="GCVT_N"/>
</dbReference>
<evidence type="ECO:0000256" key="12">
    <source>
        <dbReference type="RuleBase" id="RU000506"/>
    </source>
</evidence>
<dbReference type="Gene3D" id="4.10.1250.10">
    <property type="entry name" value="Aminomethyltransferase fragment"/>
    <property type="match status" value="1"/>
</dbReference>
<dbReference type="GO" id="GO:0033499">
    <property type="term" value="P:galactose catabolic process via UDP-galactose, Leloir pathway"/>
    <property type="evidence" value="ECO:0007669"/>
    <property type="project" value="TreeGrafter"/>
</dbReference>
<dbReference type="InterPro" id="IPR019779">
    <property type="entry name" value="GalP_UDPtransf1_His-AS"/>
</dbReference>
<dbReference type="Proteomes" id="UP000821837">
    <property type="component" value="Chromosome 3"/>
</dbReference>
<dbReference type="PROSITE" id="PS00117">
    <property type="entry name" value="GAL_P_UDP_TRANSF_I"/>
    <property type="match status" value="1"/>
</dbReference>
<dbReference type="AlphaFoldDB" id="A0A9D4Q052"/>
<dbReference type="InterPro" id="IPR001937">
    <property type="entry name" value="GalP_UDPtransf1"/>
</dbReference>
<evidence type="ECO:0000259" key="13">
    <source>
        <dbReference type="Pfam" id="PF01087"/>
    </source>
</evidence>
<dbReference type="FunFam" id="3.30.428.10:FF:000001">
    <property type="entry name" value="Galactose-1-phosphate uridylyltransferase"/>
    <property type="match status" value="1"/>
</dbReference>
<evidence type="ECO:0000256" key="11">
    <source>
        <dbReference type="ARBA" id="ARBA00023277"/>
    </source>
</evidence>
<dbReference type="GO" id="GO:0008270">
    <property type="term" value="F:zinc ion binding"/>
    <property type="evidence" value="ECO:0007669"/>
    <property type="project" value="InterPro"/>
</dbReference>
<evidence type="ECO:0000313" key="17">
    <source>
        <dbReference type="EMBL" id="KAH7961974.1"/>
    </source>
</evidence>
<comment type="similarity">
    <text evidence="5 12">Belongs to the galactose-1-phosphate uridylyltransferase type 1 family.</text>
</comment>
<evidence type="ECO:0000259" key="14">
    <source>
        <dbReference type="Pfam" id="PF01571"/>
    </source>
</evidence>
<dbReference type="InterPro" id="IPR027266">
    <property type="entry name" value="TrmE/GcvT-like"/>
</dbReference>
<comment type="pathway">
    <text evidence="3 12">Carbohydrate metabolism; galactose metabolism.</text>
</comment>
<keyword evidence="18" id="KW-1185">Reference proteome</keyword>
<name>A0A9D4Q052_RHISA</name>
<dbReference type="Gene3D" id="3.30.428.10">
    <property type="entry name" value="HIT-like"/>
    <property type="match status" value="2"/>
</dbReference>
<dbReference type="Pfam" id="PF01571">
    <property type="entry name" value="GCV_T"/>
    <property type="match status" value="1"/>
</dbReference>
<dbReference type="EMBL" id="JABSTV010001249">
    <property type="protein sequence ID" value="KAH7961974.1"/>
    <property type="molecule type" value="Genomic_DNA"/>
</dbReference>
<dbReference type="InterPro" id="IPR029043">
    <property type="entry name" value="GcvT/YgfZ_C"/>
</dbReference>
<accession>A0A9D4Q052</accession>
<keyword evidence="8 12" id="KW-0479">Metal-binding</keyword>
<feature type="domain" description="GCVT N-terminal" evidence="14">
    <location>
        <begin position="6"/>
        <end position="145"/>
    </location>
</feature>
<dbReference type="GO" id="GO:0008108">
    <property type="term" value="F:UDP-glucose:hexose-1-phosphate uridylyltransferase activity"/>
    <property type="evidence" value="ECO:0007669"/>
    <property type="project" value="UniProtKB-EC"/>
</dbReference>
<evidence type="ECO:0000313" key="18">
    <source>
        <dbReference type="Proteomes" id="UP000821837"/>
    </source>
</evidence>
<evidence type="ECO:0000256" key="6">
    <source>
        <dbReference type="ARBA" id="ARBA00022679"/>
    </source>
</evidence>
<dbReference type="Pfam" id="PF08669">
    <property type="entry name" value="GCV_T_C"/>
    <property type="match status" value="1"/>
</dbReference>
<keyword evidence="6 12" id="KW-0808">Transferase</keyword>
<dbReference type="Pfam" id="PF01087">
    <property type="entry name" value="GalP_UDP_transf"/>
    <property type="match status" value="1"/>
</dbReference>
<dbReference type="Gene3D" id="2.40.30.110">
    <property type="entry name" value="Aminomethyltransferase beta-barrel domains"/>
    <property type="match status" value="1"/>
</dbReference>
<dbReference type="InterPro" id="IPR005850">
    <property type="entry name" value="GalP_Utransf_C"/>
</dbReference>